<sequence>MDTYSIFRQIADSWVLLAMFMFFVGTVLWVFRPGSRELHKDAAQAPFRNDQPATDGETRGAYHKEARQ</sequence>
<evidence type="ECO:0000256" key="1">
    <source>
        <dbReference type="SAM" id="MobiDB-lite"/>
    </source>
</evidence>
<dbReference type="InterPro" id="IPR008621">
    <property type="entry name" value="Cbb3-typ_cyt_oxidase_comp"/>
</dbReference>
<dbReference type="RefSeq" id="WP_161351578.1">
    <property type="nucleotide sequence ID" value="NZ_WTUX01000012.1"/>
</dbReference>
<keyword evidence="2" id="KW-1133">Transmembrane helix</keyword>
<proteinExistence type="predicted"/>
<dbReference type="Pfam" id="PF05545">
    <property type="entry name" value="FixQ"/>
    <property type="match status" value="1"/>
</dbReference>
<evidence type="ECO:0000313" key="3">
    <source>
        <dbReference type="EMBL" id="MZR13459.1"/>
    </source>
</evidence>
<feature type="compositionally biased region" description="Basic and acidic residues" evidence="1">
    <location>
        <begin position="56"/>
        <end position="68"/>
    </location>
</feature>
<organism evidence="3 4">
    <name type="scientific">Maritimibacter harenae</name>
    <dbReference type="NCBI Taxonomy" id="2606218"/>
    <lineage>
        <taxon>Bacteria</taxon>
        <taxon>Pseudomonadati</taxon>
        <taxon>Pseudomonadota</taxon>
        <taxon>Alphaproteobacteria</taxon>
        <taxon>Rhodobacterales</taxon>
        <taxon>Roseobacteraceae</taxon>
        <taxon>Maritimibacter</taxon>
    </lineage>
</organism>
<name>A0A845M371_9RHOB</name>
<dbReference type="CDD" id="cd01324">
    <property type="entry name" value="cbb3_Oxidase_CcoQ"/>
    <property type="match status" value="1"/>
</dbReference>
<dbReference type="AlphaFoldDB" id="A0A845M371"/>
<evidence type="ECO:0000256" key="2">
    <source>
        <dbReference type="SAM" id="Phobius"/>
    </source>
</evidence>
<gene>
    <name evidence="3" type="ORF">GQE99_10575</name>
</gene>
<keyword evidence="4" id="KW-1185">Reference proteome</keyword>
<accession>A0A845M371</accession>
<evidence type="ECO:0000313" key="4">
    <source>
        <dbReference type="Proteomes" id="UP000467322"/>
    </source>
</evidence>
<keyword evidence="2" id="KW-0472">Membrane</keyword>
<keyword evidence="2" id="KW-0812">Transmembrane</keyword>
<comment type="caution">
    <text evidence="3">The sequence shown here is derived from an EMBL/GenBank/DDBJ whole genome shotgun (WGS) entry which is preliminary data.</text>
</comment>
<protein>
    <submittedName>
        <fullName evidence="3">CcoQ/FixQ family Cbb3-type cytochrome c oxidase assembly chaperone</fullName>
    </submittedName>
</protein>
<feature type="region of interest" description="Disordered" evidence="1">
    <location>
        <begin position="42"/>
        <end position="68"/>
    </location>
</feature>
<feature type="transmembrane region" description="Helical" evidence="2">
    <location>
        <begin position="14"/>
        <end position="31"/>
    </location>
</feature>
<reference evidence="3 4" key="1">
    <citation type="submission" date="2019-12" db="EMBL/GenBank/DDBJ databases">
        <title>Maritimibacter sp. nov. sp. isolated from sea sand.</title>
        <authorList>
            <person name="Kim J."/>
            <person name="Jeong S.E."/>
            <person name="Jung H.S."/>
            <person name="Jeon C.O."/>
        </authorList>
    </citation>
    <scope>NUCLEOTIDE SEQUENCE [LARGE SCALE GENOMIC DNA]</scope>
    <source>
        <strain evidence="3 4">DP07</strain>
    </source>
</reference>
<dbReference type="EMBL" id="WTUX01000012">
    <property type="protein sequence ID" value="MZR13459.1"/>
    <property type="molecule type" value="Genomic_DNA"/>
</dbReference>
<dbReference type="Proteomes" id="UP000467322">
    <property type="component" value="Unassembled WGS sequence"/>
</dbReference>